<dbReference type="InterPro" id="IPR050471">
    <property type="entry name" value="AB_hydrolase"/>
</dbReference>
<reference evidence="2" key="1">
    <citation type="submission" date="2022-01" db="EMBL/GenBank/DDBJ databases">
        <title>Comparative genomics reveals a dynamic genome evolution in the ectomycorrhizal milk-cap (Lactarius) mushrooms.</title>
        <authorList>
            <consortium name="DOE Joint Genome Institute"/>
            <person name="Lebreton A."/>
            <person name="Tang N."/>
            <person name="Kuo A."/>
            <person name="LaButti K."/>
            <person name="Drula E."/>
            <person name="Barry K."/>
            <person name="Clum A."/>
            <person name="Lipzen A."/>
            <person name="Mousain D."/>
            <person name="Ng V."/>
            <person name="Wang R."/>
            <person name="Wang X."/>
            <person name="Dai Y."/>
            <person name="Henrissat B."/>
            <person name="Grigoriev I.V."/>
            <person name="Guerin-Laguette A."/>
            <person name="Yu F."/>
            <person name="Martin F.M."/>
        </authorList>
    </citation>
    <scope>NUCLEOTIDE SEQUENCE</scope>
    <source>
        <strain evidence="2">QP</strain>
    </source>
</reference>
<organism evidence="2 3">
    <name type="scientific">Lactarius akahatsu</name>
    <dbReference type="NCBI Taxonomy" id="416441"/>
    <lineage>
        <taxon>Eukaryota</taxon>
        <taxon>Fungi</taxon>
        <taxon>Dikarya</taxon>
        <taxon>Basidiomycota</taxon>
        <taxon>Agaricomycotina</taxon>
        <taxon>Agaricomycetes</taxon>
        <taxon>Russulales</taxon>
        <taxon>Russulaceae</taxon>
        <taxon>Lactarius</taxon>
    </lineage>
</organism>
<name>A0AAD4LIL1_9AGAM</name>
<dbReference type="Proteomes" id="UP001201163">
    <property type="component" value="Unassembled WGS sequence"/>
</dbReference>
<dbReference type="PANTHER" id="PTHR43433:SF5">
    <property type="entry name" value="AB HYDROLASE-1 DOMAIN-CONTAINING PROTEIN"/>
    <property type="match status" value="1"/>
</dbReference>
<gene>
    <name evidence="2" type="ORF">EDB92DRAFT_1934306</name>
</gene>
<dbReference type="PRINTS" id="PR00111">
    <property type="entry name" value="ABHYDROLASE"/>
</dbReference>
<accession>A0AAD4LIL1</accession>
<dbReference type="EMBL" id="JAKELL010000014">
    <property type="protein sequence ID" value="KAH8994498.1"/>
    <property type="molecule type" value="Genomic_DNA"/>
</dbReference>
<evidence type="ECO:0000313" key="2">
    <source>
        <dbReference type="EMBL" id="KAH8994498.1"/>
    </source>
</evidence>
<dbReference type="InterPro" id="IPR029058">
    <property type="entry name" value="AB_hydrolase_fold"/>
</dbReference>
<dbReference type="Pfam" id="PF00561">
    <property type="entry name" value="Abhydrolase_1"/>
    <property type="match status" value="1"/>
</dbReference>
<evidence type="ECO:0000259" key="1">
    <source>
        <dbReference type="Pfam" id="PF00561"/>
    </source>
</evidence>
<protein>
    <submittedName>
        <fullName evidence="2">Alpha/beta-hydrolase</fullName>
    </submittedName>
</protein>
<proteinExistence type="predicted"/>
<dbReference type="AlphaFoldDB" id="A0AAD4LIL1"/>
<evidence type="ECO:0000313" key="3">
    <source>
        <dbReference type="Proteomes" id="UP001201163"/>
    </source>
</evidence>
<dbReference type="SUPFAM" id="SSF53474">
    <property type="entry name" value="alpha/beta-Hydrolases"/>
    <property type="match status" value="1"/>
</dbReference>
<dbReference type="InterPro" id="IPR000073">
    <property type="entry name" value="AB_hydrolase_1"/>
</dbReference>
<dbReference type="Gene3D" id="3.40.50.1820">
    <property type="entry name" value="alpha/beta hydrolase"/>
    <property type="match status" value="1"/>
</dbReference>
<dbReference type="PANTHER" id="PTHR43433">
    <property type="entry name" value="HYDROLASE, ALPHA/BETA FOLD FAMILY PROTEIN"/>
    <property type="match status" value="1"/>
</dbReference>
<keyword evidence="3" id="KW-1185">Reference proteome</keyword>
<sequence length="375" mass="41878">MQRGGVHGHLKMKLGYHSSRTQRGVVPSLWRAVTTLRGWMRNPKMIPRAGQTVKFKSCIHDPATCTRRGLCPVTKLRAQDPFLESHSLYFEQHGTGPVKVVFITGLNVTSNSWAAQVKYFSRLPQYSILVFDNRGAGNSDTPMGPYSTSAMAEDAIVLLDFIGWTESRSVHVVGLSLGGMIAQELAYRIPERFISLSLVVTTAGGLPIFNIPPWFGLKTLIRLQFVKDPNERSPFVVDMCFNSSWLDARAENDPEGRTNREVQVVLCDERAAVTRIQKPLGAVSQMWAGFTHHVGVKRLAQVSKAIPKVLILTGDQDHLVRPSNSAYLSKHMPEAEFVVWKDTGHVRFNTLLERVFLEGGARLDESYSDILYGEV</sequence>
<feature type="domain" description="AB hydrolase-1" evidence="1">
    <location>
        <begin position="100"/>
        <end position="346"/>
    </location>
</feature>
<comment type="caution">
    <text evidence="2">The sequence shown here is derived from an EMBL/GenBank/DDBJ whole genome shotgun (WGS) entry which is preliminary data.</text>
</comment>